<proteinExistence type="inferred from homology"/>
<comment type="caution">
    <text evidence="10">The sequence shown here is derived from an EMBL/GenBank/DDBJ whole genome shotgun (WGS) entry which is preliminary data.</text>
</comment>
<dbReference type="Gene3D" id="2.60.40.1120">
    <property type="entry name" value="Carboxypeptidase-like, regulatory domain"/>
    <property type="match status" value="1"/>
</dbReference>
<dbReference type="PROSITE" id="PS52016">
    <property type="entry name" value="TONB_DEPENDENT_REC_3"/>
    <property type="match status" value="1"/>
</dbReference>
<dbReference type="InterPro" id="IPR037066">
    <property type="entry name" value="Plug_dom_sf"/>
</dbReference>
<evidence type="ECO:0000256" key="4">
    <source>
        <dbReference type="ARBA" id="ARBA00022692"/>
    </source>
</evidence>
<evidence type="ECO:0000313" key="10">
    <source>
        <dbReference type="EMBL" id="GAA4233727.1"/>
    </source>
</evidence>
<evidence type="ECO:0000256" key="2">
    <source>
        <dbReference type="ARBA" id="ARBA00022448"/>
    </source>
</evidence>
<dbReference type="InterPro" id="IPR008969">
    <property type="entry name" value="CarboxyPept-like_regulatory"/>
</dbReference>
<dbReference type="InterPro" id="IPR023996">
    <property type="entry name" value="TonB-dep_OMP_SusC/RagA"/>
</dbReference>
<dbReference type="InterPro" id="IPR012910">
    <property type="entry name" value="Plug_dom"/>
</dbReference>
<comment type="subcellular location">
    <subcellularLocation>
        <location evidence="1 7">Cell outer membrane</location>
        <topology evidence="1 7">Multi-pass membrane protein</topology>
    </subcellularLocation>
</comment>
<feature type="signal peptide" evidence="8">
    <location>
        <begin position="1"/>
        <end position="17"/>
    </location>
</feature>
<evidence type="ECO:0000256" key="8">
    <source>
        <dbReference type="SAM" id="SignalP"/>
    </source>
</evidence>
<dbReference type="InterPro" id="IPR036942">
    <property type="entry name" value="Beta-barrel_TonB_sf"/>
</dbReference>
<dbReference type="NCBIfam" id="TIGR04057">
    <property type="entry name" value="SusC_RagA_signa"/>
    <property type="match status" value="1"/>
</dbReference>
<keyword evidence="8" id="KW-0732">Signal</keyword>
<dbReference type="EMBL" id="BAABCA010000002">
    <property type="protein sequence ID" value="GAA4233727.1"/>
    <property type="molecule type" value="Genomic_DNA"/>
</dbReference>
<keyword evidence="6 7" id="KW-0998">Cell outer membrane</keyword>
<evidence type="ECO:0000256" key="1">
    <source>
        <dbReference type="ARBA" id="ARBA00004571"/>
    </source>
</evidence>
<name>A0ABP8C5M7_9FLAO</name>
<dbReference type="SUPFAM" id="SSF56935">
    <property type="entry name" value="Porins"/>
    <property type="match status" value="1"/>
</dbReference>
<dbReference type="RefSeq" id="WP_344787162.1">
    <property type="nucleotide sequence ID" value="NZ_BAABCA010000002.1"/>
</dbReference>
<keyword evidence="2 7" id="KW-0813">Transport</keyword>
<comment type="similarity">
    <text evidence="7">Belongs to the TonB-dependent receptor family.</text>
</comment>
<dbReference type="Gene3D" id="2.170.130.10">
    <property type="entry name" value="TonB-dependent receptor, plug domain"/>
    <property type="match status" value="1"/>
</dbReference>
<feature type="domain" description="TonB-dependent receptor plug" evidence="9">
    <location>
        <begin position="208"/>
        <end position="313"/>
    </location>
</feature>
<dbReference type="SUPFAM" id="SSF49464">
    <property type="entry name" value="Carboxypeptidase regulatory domain-like"/>
    <property type="match status" value="1"/>
</dbReference>
<accession>A0ABP8C5M7</accession>
<feature type="chain" id="PRO_5047440362" evidence="8">
    <location>
        <begin position="18"/>
        <end position="1129"/>
    </location>
</feature>
<dbReference type="InterPro" id="IPR039426">
    <property type="entry name" value="TonB-dep_rcpt-like"/>
</dbReference>
<keyword evidence="5 7" id="KW-0472">Membrane</keyword>
<gene>
    <name evidence="10" type="ORF">GCM10022291_11510</name>
</gene>
<dbReference type="Pfam" id="PF07715">
    <property type="entry name" value="Plug"/>
    <property type="match status" value="1"/>
</dbReference>
<dbReference type="InterPro" id="IPR023997">
    <property type="entry name" value="TonB-dep_OMP_SusC/RagA_CS"/>
</dbReference>
<evidence type="ECO:0000256" key="7">
    <source>
        <dbReference type="PROSITE-ProRule" id="PRU01360"/>
    </source>
</evidence>
<reference evidence="11" key="1">
    <citation type="journal article" date="2019" name="Int. J. Syst. Evol. Microbiol.">
        <title>The Global Catalogue of Microorganisms (GCM) 10K type strain sequencing project: providing services to taxonomists for standard genome sequencing and annotation.</title>
        <authorList>
            <consortium name="The Broad Institute Genomics Platform"/>
            <consortium name="The Broad Institute Genome Sequencing Center for Infectious Disease"/>
            <person name="Wu L."/>
            <person name="Ma J."/>
        </authorList>
    </citation>
    <scope>NUCLEOTIDE SEQUENCE [LARGE SCALE GENOMIC DNA]</scope>
    <source>
        <strain evidence="11">JCM 17630</strain>
    </source>
</reference>
<dbReference type="Pfam" id="PF13715">
    <property type="entry name" value="CarbopepD_reg_2"/>
    <property type="match status" value="1"/>
</dbReference>
<dbReference type="NCBIfam" id="TIGR04056">
    <property type="entry name" value="OMP_RagA_SusC"/>
    <property type="match status" value="1"/>
</dbReference>
<protein>
    <submittedName>
        <fullName evidence="10">TonB-dependent receptor</fullName>
    </submittedName>
</protein>
<evidence type="ECO:0000256" key="5">
    <source>
        <dbReference type="ARBA" id="ARBA00023136"/>
    </source>
</evidence>
<evidence type="ECO:0000256" key="3">
    <source>
        <dbReference type="ARBA" id="ARBA00022452"/>
    </source>
</evidence>
<keyword evidence="11" id="KW-1185">Reference proteome</keyword>
<organism evidence="10 11">
    <name type="scientific">Postechiella marina</name>
    <dbReference type="NCBI Taxonomy" id="943941"/>
    <lineage>
        <taxon>Bacteria</taxon>
        <taxon>Pseudomonadati</taxon>
        <taxon>Bacteroidota</taxon>
        <taxon>Flavobacteriia</taxon>
        <taxon>Flavobacteriales</taxon>
        <taxon>Flavobacteriaceae</taxon>
        <taxon>Postechiella</taxon>
    </lineage>
</organism>
<evidence type="ECO:0000259" key="9">
    <source>
        <dbReference type="Pfam" id="PF07715"/>
    </source>
</evidence>
<evidence type="ECO:0000313" key="11">
    <source>
        <dbReference type="Proteomes" id="UP001501496"/>
    </source>
</evidence>
<keyword evidence="4 7" id="KW-0812">Transmembrane</keyword>
<keyword evidence="3 7" id="KW-1134">Transmembrane beta strand</keyword>
<keyword evidence="10" id="KW-0675">Receptor</keyword>
<sequence>MRVFIFFILIGLSSVYANSTYSQVKIDINVKNVSIKELFKEIQKKSEYIFFYKDDVIDKRARVSIKLEGAVLSEILNKSLNNIGLDYTILDRQVVIKTKTNVVSLETNTVVKQQKFSVSGVIKDNNGTPLPGASVIEKGTSNGSQTDFDGNFELDVESANAILEISFIGFTTKDVSLNGQSTITVQLEEDTAKLDEVIVVGYGKQKVANLTGAVSMVSSEVIENRPVQNATQALQGQIPGLIIGQSNGIPGGESLNVTIRGLNSFGSNNSPLVLIDGVEGNIGDLDPSVIKSVNVLKDASSAAIYGLKAANGVILVQTKAGGKEGMQVTYDGSFQMSNPTMLPKMITNSVDFMSLYNNSLVNSAGSATGGYPQEVIDAYRNGQGNPLFPNTDWTDLVLRTGTVKRNTVGLNGTSGKTSYNLSVSSWNQDGMIENSDYNKYNFFLNFKTEIKDDIVVGGTLTGLTSDRKGPNNDAGSPLLQTWWVRPTWGPYTLDGTGHYAAKAFSGSANDPDGLIFDEGFTRENPLVKLYGQNGTSDEKYNFNGNLFTSIKLLDGLVFDAKGAYKFDYFRSKNQVLQQDEYNFRTGEYNRTTRDAPKIEVGNEFSKVTTFYSTLTYNKAIENHDFKLMVGYSQESRKREWTNSTRFGITSRSLTELDGAGTANQLTSGSTTESSIQSGFSRFNYSYKDKYIFEGNVRTDVSSRFAEGNRVGVFPSFSAGWRLEKEPFLEEVDFIRQLKLRASWGQLGNDGSNDYPYQSRYAFGNYDAGNYLATRNSGAHGYPFGASISPGVVLENFTNADITWETTTITDIGLDFTSKNGSFFGNVDYYQKVTSDILRQLQVSVESGAGGPQVNQGEMKNTGWDIVIGHRKTLGDFSYKISSNISWYKNELVKYGAAEIGTTTINEEGYALNDFYMWEADGYFNTQEDIDNAPDQPLTPYLGGIRLKNQNPEEDNVVDQNDRIHIDGQHPDFMYGANISAKYKNIEVSTFWQGVAGQKSYRSSHGVEPFNQDGNAPSVWLNNSWTADNTNAALPAVYNESLSDYGAGKYTNSFWLMNTSYFRMKNITVSYTIPNQFTEKLKLKKAMVYFSGDNILTLTGDNLFDIDPEILTSYTYPISKSYTFGVKITL</sequence>
<dbReference type="Proteomes" id="UP001501496">
    <property type="component" value="Unassembled WGS sequence"/>
</dbReference>
<evidence type="ECO:0000256" key="6">
    <source>
        <dbReference type="ARBA" id="ARBA00023237"/>
    </source>
</evidence>
<dbReference type="Gene3D" id="2.40.170.20">
    <property type="entry name" value="TonB-dependent receptor, beta-barrel domain"/>
    <property type="match status" value="1"/>
</dbReference>